<dbReference type="Gene3D" id="1.10.530.10">
    <property type="match status" value="1"/>
</dbReference>
<feature type="domain" description="Mannosyl-glycoprotein endo-beta-N-acetylglucosamidase-like" evidence="1">
    <location>
        <begin position="127"/>
        <end position="262"/>
    </location>
</feature>
<evidence type="ECO:0000313" key="3">
    <source>
        <dbReference type="Proteomes" id="UP001227964"/>
    </source>
</evidence>
<accession>A0ABT7IE66</accession>
<dbReference type="RefSeq" id="WP_285391178.1">
    <property type="nucleotide sequence ID" value="NZ_JASSVS010000006.1"/>
</dbReference>
<dbReference type="PANTHER" id="PTHR40572:SF1">
    <property type="entry name" value="PROTEIN BAX"/>
    <property type="match status" value="1"/>
</dbReference>
<dbReference type="InterPro" id="IPR002901">
    <property type="entry name" value="MGlyc_endo_b_GlcNAc-like_dom"/>
</dbReference>
<reference evidence="2 3" key="1">
    <citation type="submission" date="2023-06" db="EMBL/GenBank/DDBJ databases">
        <title>Marinobacter azerbaijanicus a moderately halophilic, isolated from Urmia Lake in Azerbaijan region of Iran.</title>
        <authorList>
            <person name="Sanchez-Porro C."/>
            <person name="Aghdam E.M."/>
            <person name="Saheb S.M."/>
            <person name="Tarhriz V."/>
            <person name="Kazemi E."/>
            <person name="Ammozegar M.A."/>
            <person name="Ventosa A."/>
            <person name="Hejazi M.S."/>
        </authorList>
    </citation>
    <scope>NUCLEOTIDE SEQUENCE [LARGE SCALE GENOMIC DNA]</scope>
    <source>
        <strain evidence="2 3">TBZ242</strain>
    </source>
</reference>
<proteinExistence type="predicted"/>
<dbReference type="Proteomes" id="UP001227964">
    <property type="component" value="Unassembled WGS sequence"/>
</dbReference>
<organism evidence="2 3">
    <name type="scientific">Marinobacter azerbaijanicus</name>
    <dbReference type="NCBI Taxonomy" id="3050455"/>
    <lineage>
        <taxon>Bacteria</taxon>
        <taxon>Pseudomonadati</taxon>
        <taxon>Pseudomonadota</taxon>
        <taxon>Gammaproteobacteria</taxon>
        <taxon>Pseudomonadales</taxon>
        <taxon>Marinobacteraceae</taxon>
        <taxon>Marinobacter</taxon>
    </lineage>
</organism>
<dbReference type="PANTHER" id="PTHR40572">
    <property type="entry name" value="PROTEIN BAX"/>
    <property type="match status" value="1"/>
</dbReference>
<dbReference type="Pfam" id="PF01832">
    <property type="entry name" value="Glucosaminidase"/>
    <property type="match status" value="1"/>
</dbReference>
<gene>
    <name evidence="2" type="ORF">QPM17_12850</name>
</gene>
<keyword evidence="3" id="KW-1185">Reference proteome</keyword>
<evidence type="ECO:0000313" key="2">
    <source>
        <dbReference type="EMBL" id="MDL0432027.1"/>
    </source>
</evidence>
<dbReference type="InterPro" id="IPR053195">
    <property type="entry name" value="Bax-like"/>
</dbReference>
<comment type="caution">
    <text evidence="2">The sequence shown here is derived from an EMBL/GenBank/DDBJ whole genome shotgun (WGS) entry which is preliminary data.</text>
</comment>
<protein>
    <submittedName>
        <fullName evidence="2">Glucosaminidase domain-containing protein</fullName>
    </submittedName>
</protein>
<sequence length="306" mass="34404">MSSGIRALMLIFPMVVFGFWGAVHTPEPDSNHNGDSDVALSELPPLPRWAREDLPDFSAYSDTTEKKAAFFSFLYPRIVLANSRILIEREYLQSLSDKDELTRSELTWLEKQAERLRVDEEPGSPDMFRRLENRLDVIPPSLVMAQAANESAWGTSRFARRGNNLFGQWCFSKGCGIVPQSRIEGASHEVADFESPFQSVRSYIQNLNRHSTYQPLRDIRLKARNNGELASGTSLAAGLLGYSERGEDYVEEIRSMIRYNNLNYYDDKFRSVQKNSQKALHKLAAASNEEALLPDGGADGADADEG</sequence>
<name>A0ABT7IE66_9GAMM</name>
<evidence type="ECO:0000259" key="1">
    <source>
        <dbReference type="Pfam" id="PF01832"/>
    </source>
</evidence>
<dbReference type="EMBL" id="JASSVS010000006">
    <property type="protein sequence ID" value="MDL0432027.1"/>
    <property type="molecule type" value="Genomic_DNA"/>
</dbReference>